<comment type="caution">
    <text evidence="3">The sequence shown here is derived from an EMBL/GenBank/DDBJ whole genome shotgun (WGS) entry which is preliminary data.</text>
</comment>
<evidence type="ECO:0000256" key="2">
    <source>
        <dbReference type="SAM" id="Phobius"/>
    </source>
</evidence>
<organism evidence="3 4">
    <name type="scientific">Parathielavia hyrcaniae</name>
    <dbReference type="NCBI Taxonomy" id="113614"/>
    <lineage>
        <taxon>Eukaryota</taxon>
        <taxon>Fungi</taxon>
        <taxon>Dikarya</taxon>
        <taxon>Ascomycota</taxon>
        <taxon>Pezizomycotina</taxon>
        <taxon>Sordariomycetes</taxon>
        <taxon>Sordariomycetidae</taxon>
        <taxon>Sordariales</taxon>
        <taxon>Chaetomiaceae</taxon>
        <taxon>Parathielavia</taxon>
    </lineage>
</organism>
<accession>A0AAN6PWX6</accession>
<sequence>MPAFTSPRPIPPQPENRRYAPLTPSPLNPNTPSTYLRTIQQHRRRPRTTTTAAAVAAPLLPPSNSNSNIKTRPTLPNPSHSPANRTQQRYAQLLAHESPTRRLLRQKAAAAWQRSEVLRLHHHHHHHHQNHTPYDQGCPDCQGQCQPEPYQPPHPNPDAARGTAAAGGRGRGAGGRGATPSCSHHHPATASAGTPASASGTVVDPDHDHISSGGGGSGSDGGWEADDLLIATPLTDTDRDAAGHAKPGEEEVGTGAEEGEENDIPGRDGGLLMKGDNCRERNGSGSDLAMLDWPGGSGERGRGGTAWGGGGGCVHGFEGGPLGARLGAVHFRGGKAWRTRGSGGGTLRRMLIVVAVVMGLGLVHGLASAFGNWNGGGGVGGRPPSPPGR</sequence>
<feature type="compositionally biased region" description="Basic and acidic residues" evidence="1">
    <location>
        <begin position="238"/>
        <end position="249"/>
    </location>
</feature>
<reference evidence="3" key="1">
    <citation type="journal article" date="2023" name="Mol. Phylogenet. Evol.">
        <title>Genome-scale phylogeny and comparative genomics of the fungal order Sordariales.</title>
        <authorList>
            <person name="Hensen N."/>
            <person name="Bonometti L."/>
            <person name="Westerberg I."/>
            <person name="Brannstrom I.O."/>
            <person name="Guillou S."/>
            <person name="Cros-Aarteil S."/>
            <person name="Calhoun S."/>
            <person name="Haridas S."/>
            <person name="Kuo A."/>
            <person name="Mondo S."/>
            <person name="Pangilinan J."/>
            <person name="Riley R."/>
            <person name="LaButti K."/>
            <person name="Andreopoulos B."/>
            <person name="Lipzen A."/>
            <person name="Chen C."/>
            <person name="Yan M."/>
            <person name="Daum C."/>
            <person name="Ng V."/>
            <person name="Clum A."/>
            <person name="Steindorff A."/>
            <person name="Ohm R.A."/>
            <person name="Martin F."/>
            <person name="Silar P."/>
            <person name="Natvig D.O."/>
            <person name="Lalanne C."/>
            <person name="Gautier V."/>
            <person name="Ament-Velasquez S.L."/>
            <person name="Kruys A."/>
            <person name="Hutchinson M.I."/>
            <person name="Powell A.J."/>
            <person name="Barry K."/>
            <person name="Miller A.N."/>
            <person name="Grigoriev I.V."/>
            <person name="Debuchy R."/>
            <person name="Gladieux P."/>
            <person name="Hiltunen Thoren M."/>
            <person name="Johannesson H."/>
        </authorList>
    </citation>
    <scope>NUCLEOTIDE SEQUENCE</scope>
    <source>
        <strain evidence="3">CBS 757.83</strain>
    </source>
</reference>
<protein>
    <submittedName>
        <fullName evidence="3">Uncharacterized protein</fullName>
    </submittedName>
</protein>
<feature type="region of interest" description="Disordered" evidence="1">
    <location>
        <begin position="238"/>
        <end position="272"/>
    </location>
</feature>
<proteinExistence type="predicted"/>
<gene>
    <name evidence="3" type="ORF">N658DRAFT_508777</name>
</gene>
<feature type="region of interest" description="Disordered" evidence="1">
    <location>
        <begin position="1"/>
        <end position="85"/>
    </location>
</feature>
<feature type="region of interest" description="Disordered" evidence="1">
    <location>
        <begin position="145"/>
        <end position="225"/>
    </location>
</feature>
<dbReference type="AlphaFoldDB" id="A0AAN6PWX6"/>
<keyword evidence="2" id="KW-1133">Transmembrane helix</keyword>
<evidence type="ECO:0000313" key="3">
    <source>
        <dbReference type="EMBL" id="KAK4099333.1"/>
    </source>
</evidence>
<feature type="compositionally biased region" description="Low complexity" evidence="1">
    <location>
        <begin position="188"/>
        <end position="201"/>
    </location>
</feature>
<reference evidence="3" key="2">
    <citation type="submission" date="2023-05" db="EMBL/GenBank/DDBJ databases">
        <authorList>
            <consortium name="Lawrence Berkeley National Laboratory"/>
            <person name="Steindorff A."/>
            <person name="Hensen N."/>
            <person name="Bonometti L."/>
            <person name="Westerberg I."/>
            <person name="Brannstrom I.O."/>
            <person name="Guillou S."/>
            <person name="Cros-Aarteil S."/>
            <person name="Calhoun S."/>
            <person name="Haridas S."/>
            <person name="Kuo A."/>
            <person name="Mondo S."/>
            <person name="Pangilinan J."/>
            <person name="Riley R."/>
            <person name="Labutti K."/>
            <person name="Andreopoulos B."/>
            <person name="Lipzen A."/>
            <person name="Chen C."/>
            <person name="Yanf M."/>
            <person name="Daum C."/>
            <person name="Ng V."/>
            <person name="Clum A."/>
            <person name="Ohm R."/>
            <person name="Martin F."/>
            <person name="Silar P."/>
            <person name="Natvig D."/>
            <person name="Lalanne C."/>
            <person name="Gautier V."/>
            <person name="Ament-Velasquez S.L."/>
            <person name="Kruys A."/>
            <person name="Hutchinson M.I."/>
            <person name="Powell A.J."/>
            <person name="Barry K."/>
            <person name="Miller A.N."/>
            <person name="Grigoriev I.V."/>
            <person name="Debuchy R."/>
            <person name="Gladieux P."/>
            <person name="Thoren M.H."/>
            <person name="Johannesson H."/>
        </authorList>
    </citation>
    <scope>NUCLEOTIDE SEQUENCE</scope>
    <source>
        <strain evidence="3">CBS 757.83</strain>
    </source>
</reference>
<evidence type="ECO:0000313" key="4">
    <source>
        <dbReference type="Proteomes" id="UP001305647"/>
    </source>
</evidence>
<keyword evidence="4" id="KW-1185">Reference proteome</keyword>
<name>A0AAN6PWX6_9PEZI</name>
<evidence type="ECO:0000256" key="1">
    <source>
        <dbReference type="SAM" id="MobiDB-lite"/>
    </source>
</evidence>
<feature type="compositionally biased region" description="Gly residues" evidence="1">
    <location>
        <begin position="212"/>
        <end position="221"/>
    </location>
</feature>
<keyword evidence="2" id="KW-0472">Membrane</keyword>
<dbReference type="Proteomes" id="UP001305647">
    <property type="component" value="Unassembled WGS sequence"/>
</dbReference>
<keyword evidence="2" id="KW-0812">Transmembrane</keyword>
<feature type="compositionally biased region" description="Gly residues" evidence="1">
    <location>
        <begin position="165"/>
        <end position="177"/>
    </location>
</feature>
<feature type="compositionally biased region" description="Low complexity" evidence="1">
    <location>
        <begin position="48"/>
        <end position="58"/>
    </location>
</feature>
<feature type="transmembrane region" description="Helical" evidence="2">
    <location>
        <begin position="350"/>
        <end position="370"/>
    </location>
</feature>
<dbReference type="EMBL" id="MU863650">
    <property type="protein sequence ID" value="KAK4099333.1"/>
    <property type="molecule type" value="Genomic_DNA"/>
</dbReference>